<dbReference type="EMBL" id="JAACJK010000164">
    <property type="protein sequence ID" value="KAF5324770.1"/>
    <property type="molecule type" value="Genomic_DNA"/>
</dbReference>
<dbReference type="Proteomes" id="UP000541558">
    <property type="component" value="Unassembled WGS sequence"/>
</dbReference>
<name>A0A8H5BJY6_9AGAR</name>
<proteinExistence type="predicted"/>
<sequence length="129" mass="14607">MDFFFCLPILFGCKTTVKPDGDQIPRVCPRCNNAAVISAKSRDWFEICFVPLIPMSSKHIWTCSICQWSMRVEAGGWEPTPVGQAGPPPAGYYPPNWQQAHYPPANQYQYQPQTPSYGPPQVQQQVPKY</sequence>
<accession>A0A8H5BJY6</accession>
<gene>
    <name evidence="1" type="ORF">D9611_004553</name>
</gene>
<protein>
    <submittedName>
        <fullName evidence="1">Uncharacterized protein</fullName>
    </submittedName>
</protein>
<keyword evidence="2" id="KW-1185">Reference proteome</keyword>
<dbReference type="OrthoDB" id="5545479at2759"/>
<evidence type="ECO:0000313" key="2">
    <source>
        <dbReference type="Proteomes" id="UP000541558"/>
    </source>
</evidence>
<organism evidence="1 2">
    <name type="scientific">Ephemerocybe angulata</name>
    <dbReference type="NCBI Taxonomy" id="980116"/>
    <lineage>
        <taxon>Eukaryota</taxon>
        <taxon>Fungi</taxon>
        <taxon>Dikarya</taxon>
        <taxon>Basidiomycota</taxon>
        <taxon>Agaricomycotina</taxon>
        <taxon>Agaricomycetes</taxon>
        <taxon>Agaricomycetidae</taxon>
        <taxon>Agaricales</taxon>
        <taxon>Agaricineae</taxon>
        <taxon>Psathyrellaceae</taxon>
        <taxon>Ephemerocybe</taxon>
    </lineage>
</organism>
<evidence type="ECO:0000313" key="1">
    <source>
        <dbReference type="EMBL" id="KAF5324770.1"/>
    </source>
</evidence>
<reference evidence="1 2" key="1">
    <citation type="journal article" date="2020" name="ISME J.">
        <title>Uncovering the hidden diversity of litter-decomposition mechanisms in mushroom-forming fungi.</title>
        <authorList>
            <person name="Floudas D."/>
            <person name="Bentzer J."/>
            <person name="Ahren D."/>
            <person name="Johansson T."/>
            <person name="Persson P."/>
            <person name="Tunlid A."/>
        </authorList>
    </citation>
    <scope>NUCLEOTIDE SEQUENCE [LARGE SCALE GENOMIC DNA]</scope>
    <source>
        <strain evidence="1 2">CBS 175.51</strain>
    </source>
</reference>
<dbReference type="PANTHER" id="PTHR28139:SF1">
    <property type="entry name" value="UPF0768 PROTEIN YBL029C-A"/>
    <property type="match status" value="1"/>
</dbReference>
<dbReference type="PANTHER" id="PTHR28139">
    <property type="entry name" value="UPF0768 PROTEIN YBL029C-A"/>
    <property type="match status" value="1"/>
</dbReference>
<comment type="caution">
    <text evidence="1">The sequence shown here is derived from an EMBL/GenBank/DDBJ whole genome shotgun (WGS) entry which is preliminary data.</text>
</comment>